<dbReference type="Proteomes" id="UP000199452">
    <property type="component" value="Unassembled WGS sequence"/>
</dbReference>
<gene>
    <name evidence="2" type="ORF">SAMN05216323_100774</name>
</gene>
<reference evidence="2 3" key="1">
    <citation type="submission" date="2016-09" db="EMBL/GenBank/DDBJ databases">
        <authorList>
            <person name="Capua I."/>
            <person name="De Benedictis P."/>
            <person name="Joannis T."/>
            <person name="Lombin L.H."/>
            <person name="Cattoli G."/>
        </authorList>
    </citation>
    <scope>NUCLEOTIDE SEQUENCE [LARGE SCALE GENOMIC DNA]</scope>
    <source>
        <strain evidence="2 3">A7P-90m</strain>
    </source>
</reference>
<evidence type="ECO:0000313" key="3">
    <source>
        <dbReference type="Proteomes" id="UP000199452"/>
    </source>
</evidence>
<dbReference type="AlphaFoldDB" id="A0A1G6H6N7"/>
<organism evidence="2 3">
    <name type="scientific">Williamwhitmania taraxaci</name>
    <dbReference type="NCBI Taxonomy" id="1640674"/>
    <lineage>
        <taxon>Bacteria</taxon>
        <taxon>Pseudomonadati</taxon>
        <taxon>Bacteroidota</taxon>
        <taxon>Bacteroidia</taxon>
        <taxon>Bacteroidales</taxon>
        <taxon>Williamwhitmaniaceae</taxon>
        <taxon>Williamwhitmania</taxon>
    </lineage>
</organism>
<protein>
    <submittedName>
        <fullName evidence="2">Uncharacterized protein</fullName>
    </submittedName>
</protein>
<evidence type="ECO:0000256" key="1">
    <source>
        <dbReference type="SAM" id="MobiDB-lite"/>
    </source>
</evidence>
<proteinExistence type="predicted"/>
<name>A0A1G6H6N7_9BACT</name>
<evidence type="ECO:0000313" key="2">
    <source>
        <dbReference type="EMBL" id="SDB89813.1"/>
    </source>
</evidence>
<keyword evidence="3" id="KW-1185">Reference proteome</keyword>
<sequence>MLAQQRTQQTEANIKGLGQRPKISIAPGSPAFRLVTRGKSNQTSGGANHTPTMRVALLRRPDLSLPKCASISILSYNLNLTPEL</sequence>
<accession>A0A1G6H6N7</accession>
<feature type="compositionally biased region" description="Polar residues" evidence="1">
    <location>
        <begin position="1"/>
        <end position="12"/>
    </location>
</feature>
<dbReference type="EMBL" id="FMYP01000007">
    <property type="protein sequence ID" value="SDB89813.1"/>
    <property type="molecule type" value="Genomic_DNA"/>
</dbReference>
<feature type="region of interest" description="Disordered" evidence="1">
    <location>
        <begin position="1"/>
        <end position="24"/>
    </location>
</feature>